<feature type="chain" id="PRO_5046667205" evidence="1">
    <location>
        <begin position="24"/>
        <end position="80"/>
    </location>
</feature>
<proteinExistence type="predicted"/>
<evidence type="ECO:0000313" key="3">
    <source>
        <dbReference type="Proteomes" id="UP001230207"/>
    </source>
</evidence>
<keyword evidence="3" id="KW-1185">Reference proteome</keyword>
<accession>A0ABU0BS48</accession>
<dbReference type="Proteomes" id="UP001230207">
    <property type="component" value="Unassembled WGS sequence"/>
</dbReference>
<keyword evidence="1" id="KW-0732">Signal</keyword>
<dbReference type="EMBL" id="JAUSVF010000001">
    <property type="protein sequence ID" value="MDQ0320529.1"/>
    <property type="molecule type" value="Genomic_DNA"/>
</dbReference>
<evidence type="ECO:0000256" key="1">
    <source>
        <dbReference type="SAM" id="SignalP"/>
    </source>
</evidence>
<reference evidence="2 3" key="1">
    <citation type="submission" date="2023-07" db="EMBL/GenBank/DDBJ databases">
        <title>Genomic Encyclopedia of Type Strains, Phase IV (KMG-IV): sequencing the most valuable type-strain genomes for metagenomic binning, comparative biology and taxonomic classification.</title>
        <authorList>
            <person name="Goeker M."/>
        </authorList>
    </citation>
    <scope>NUCLEOTIDE SEQUENCE [LARGE SCALE GENOMIC DNA]</scope>
    <source>
        <strain evidence="2 3">DSM 1112</strain>
    </source>
</reference>
<protein>
    <submittedName>
        <fullName evidence="2">Uncharacterized protein</fullName>
    </submittedName>
</protein>
<organism evidence="2 3">
    <name type="scientific">Pararhizobium capsulatum DSM 1112</name>
    <dbReference type="NCBI Taxonomy" id="1121113"/>
    <lineage>
        <taxon>Bacteria</taxon>
        <taxon>Pseudomonadati</taxon>
        <taxon>Pseudomonadota</taxon>
        <taxon>Alphaproteobacteria</taxon>
        <taxon>Hyphomicrobiales</taxon>
        <taxon>Rhizobiaceae</taxon>
        <taxon>Rhizobium/Agrobacterium group</taxon>
        <taxon>Pararhizobium</taxon>
    </lineage>
</organism>
<sequence>MRLIGKTKMLLMVGLLAAQPLSAQDSDTLPLPRDPEIAIHEEFDMALRSNTQQAWQLFIRRHKDHLLAREATRRLNQLEK</sequence>
<feature type="signal peptide" evidence="1">
    <location>
        <begin position="1"/>
        <end position="23"/>
    </location>
</feature>
<gene>
    <name evidence="2" type="ORF">QO002_002667</name>
</gene>
<name>A0ABU0BS48_9HYPH</name>
<evidence type="ECO:0000313" key="2">
    <source>
        <dbReference type="EMBL" id="MDQ0320529.1"/>
    </source>
</evidence>
<comment type="caution">
    <text evidence="2">The sequence shown here is derived from an EMBL/GenBank/DDBJ whole genome shotgun (WGS) entry which is preliminary data.</text>
</comment>
<dbReference type="RefSeq" id="WP_307230357.1">
    <property type="nucleotide sequence ID" value="NZ_JAUSVF010000001.1"/>
</dbReference>